<gene>
    <name evidence="1" type="ORF">R4I43_18995</name>
</gene>
<reference evidence="1 2" key="1">
    <citation type="submission" date="2023-10" db="EMBL/GenBank/DDBJ databases">
        <title>Saccharopolyspora sp. nov., isolated from mangrove soil.</title>
        <authorList>
            <person name="Lu Y."/>
            <person name="Liu W."/>
        </authorList>
    </citation>
    <scope>NUCLEOTIDE SEQUENCE [LARGE SCALE GENOMIC DNA]</scope>
    <source>
        <strain evidence="1 2">S2-29</strain>
    </source>
</reference>
<dbReference type="RefSeq" id="WP_324266991.1">
    <property type="nucleotide sequence ID" value="NZ_JAWLNX010000013.1"/>
</dbReference>
<sequence length="106" mass="12114">MDALITWLAEHPAAARLYFGDCGQAEHPRLTAYSRAARNRLTRSIVELSTSCGTPEDETKIEFVAGAVRQLVREELRGEFVDHTRLAHRLTRFTPLFRAHHRGTRE</sequence>
<evidence type="ECO:0000313" key="1">
    <source>
        <dbReference type="EMBL" id="MEB3369503.1"/>
    </source>
</evidence>
<evidence type="ECO:0000313" key="2">
    <source>
        <dbReference type="Proteomes" id="UP001327093"/>
    </source>
</evidence>
<dbReference type="EMBL" id="JAWLNX010000013">
    <property type="protein sequence ID" value="MEB3369503.1"/>
    <property type="molecule type" value="Genomic_DNA"/>
</dbReference>
<comment type="caution">
    <text evidence="1">The sequence shown here is derived from an EMBL/GenBank/DDBJ whole genome shotgun (WGS) entry which is preliminary data.</text>
</comment>
<accession>A0ABU6AD71</accession>
<protein>
    <submittedName>
        <fullName evidence="1">Uncharacterized protein</fullName>
    </submittedName>
</protein>
<dbReference type="Proteomes" id="UP001327093">
    <property type="component" value="Unassembled WGS sequence"/>
</dbReference>
<organism evidence="1 2">
    <name type="scientific">Saccharopolyspora mangrovi</name>
    <dbReference type="NCBI Taxonomy" id="3082379"/>
    <lineage>
        <taxon>Bacteria</taxon>
        <taxon>Bacillati</taxon>
        <taxon>Actinomycetota</taxon>
        <taxon>Actinomycetes</taxon>
        <taxon>Pseudonocardiales</taxon>
        <taxon>Pseudonocardiaceae</taxon>
        <taxon>Saccharopolyspora</taxon>
    </lineage>
</organism>
<proteinExistence type="predicted"/>
<name>A0ABU6AD71_9PSEU</name>
<keyword evidence="2" id="KW-1185">Reference proteome</keyword>